<gene>
    <name evidence="1" type="ORF">E2C01_090728</name>
</gene>
<reference evidence="1 2" key="1">
    <citation type="submission" date="2019-05" db="EMBL/GenBank/DDBJ databases">
        <title>Another draft genome of Portunus trituberculatus and its Hox gene families provides insights of decapod evolution.</title>
        <authorList>
            <person name="Jeong J.-H."/>
            <person name="Song I."/>
            <person name="Kim S."/>
            <person name="Choi T."/>
            <person name="Kim D."/>
            <person name="Ryu S."/>
            <person name="Kim W."/>
        </authorList>
    </citation>
    <scope>NUCLEOTIDE SEQUENCE [LARGE SCALE GENOMIC DNA]</scope>
    <source>
        <tissue evidence="1">Muscle</tissue>
    </source>
</reference>
<name>A0A5B7JHD7_PORTR</name>
<organism evidence="1 2">
    <name type="scientific">Portunus trituberculatus</name>
    <name type="common">Swimming crab</name>
    <name type="synonym">Neptunus trituberculatus</name>
    <dbReference type="NCBI Taxonomy" id="210409"/>
    <lineage>
        <taxon>Eukaryota</taxon>
        <taxon>Metazoa</taxon>
        <taxon>Ecdysozoa</taxon>
        <taxon>Arthropoda</taxon>
        <taxon>Crustacea</taxon>
        <taxon>Multicrustacea</taxon>
        <taxon>Malacostraca</taxon>
        <taxon>Eumalacostraca</taxon>
        <taxon>Eucarida</taxon>
        <taxon>Decapoda</taxon>
        <taxon>Pleocyemata</taxon>
        <taxon>Brachyura</taxon>
        <taxon>Eubrachyura</taxon>
        <taxon>Portunoidea</taxon>
        <taxon>Portunidae</taxon>
        <taxon>Portuninae</taxon>
        <taxon>Portunus</taxon>
    </lineage>
</organism>
<comment type="caution">
    <text evidence="1">The sequence shown here is derived from an EMBL/GenBank/DDBJ whole genome shotgun (WGS) entry which is preliminary data.</text>
</comment>
<evidence type="ECO:0000313" key="2">
    <source>
        <dbReference type="Proteomes" id="UP000324222"/>
    </source>
</evidence>
<proteinExistence type="predicted"/>
<keyword evidence="2" id="KW-1185">Reference proteome</keyword>
<sequence>MTRFIFSFTFISTQCRCYPPHSFPQPAIPRRLAFRFLSPLNFTSVSTAISPLSLSPPWRPLNKAPTSTPPSGIS</sequence>
<protein>
    <submittedName>
        <fullName evidence="1">Uncharacterized protein</fullName>
    </submittedName>
</protein>
<accession>A0A5B7JHD7</accession>
<dbReference type="EMBL" id="VSRR010102539">
    <property type="protein sequence ID" value="MPC95512.1"/>
    <property type="molecule type" value="Genomic_DNA"/>
</dbReference>
<evidence type="ECO:0000313" key="1">
    <source>
        <dbReference type="EMBL" id="MPC95512.1"/>
    </source>
</evidence>
<dbReference type="Proteomes" id="UP000324222">
    <property type="component" value="Unassembled WGS sequence"/>
</dbReference>
<dbReference type="AlphaFoldDB" id="A0A5B7JHD7"/>